<dbReference type="Pfam" id="PF02470">
    <property type="entry name" value="MlaD"/>
    <property type="match status" value="1"/>
</dbReference>
<evidence type="ECO:0000259" key="2">
    <source>
        <dbReference type="Pfam" id="PF11887"/>
    </source>
</evidence>
<protein>
    <submittedName>
        <fullName evidence="3">MCE family protein</fullName>
    </submittedName>
</protein>
<proteinExistence type="predicted"/>
<gene>
    <name evidence="3" type="ORF">RHODO2019_02190</name>
</gene>
<dbReference type="InterPro" id="IPR024516">
    <property type="entry name" value="Mce_C"/>
</dbReference>
<dbReference type="PANTHER" id="PTHR33371">
    <property type="entry name" value="INTERMEMBRANE PHOSPHOLIPID TRANSPORT SYSTEM BINDING PROTEIN MLAD-RELATED"/>
    <property type="match status" value="1"/>
</dbReference>
<name>A0ABY6P0Z8_9NOCA</name>
<evidence type="ECO:0000313" key="3">
    <source>
        <dbReference type="EMBL" id="UZJ25310.1"/>
    </source>
</evidence>
<dbReference type="InterPro" id="IPR052336">
    <property type="entry name" value="MlaD_Phospholipid_Transporter"/>
</dbReference>
<accession>A0ABY6P0Z8</accession>
<dbReference type="PRINTS" id="PR01782">
    <property type="entry name" value="MCEVIRFACTOR"/>
</dbReference>
<keyword evidence="4" id="KW-1185">Reference proteome</keyword>
<dbReference type="Proteomes" id="UP001164965">
    <property type="component" value="Chromosome"/>
</dbReference>
<dbReference type="InterPro" id="IPR005693">
    <property type="entry name" value="Mce"/>
</dbReference>
<dbReference type="NCBIfam" id="TIGR00996">
    <property type="entry name" value="Mtu_fam_mce"/>
    <property type="match status" value="1"/>
</dbReference>
<evidence type="ECO:0000259" key="1">
    <source>
        <dbReference type="Pfam" id="PF02470"/>
    </source>
</evidence>
<reference evidence="3" key="1">
    <citation type="submission" date="2022-10" db="EMBL/GenBank/DDBJ databases">
        <title>Rhodococcus sp.75.</title>
        <authorList>
            <person name="Sun M."/>
        </authorList>
    </citation>
    <scope>NUCLEOTIDE SEQUENCE</scope>
    <source>
        <strain evidence="3">75</strain>
    </source>
</reference>
<feature type="domain" description="Mce/MlaD" evidence="1">
    <location>
        <begin position="39"/>
        <end position="112"/>
    </location>
</feature>
<evidence type="ECO:0000313" key="4">
    <source>
        <dbReference type="Proteomes" id="UP001164965"/>
    </source>
</evidence>
<organism evidence="3 4">
    <name type="scientific">Rhodococcus antarcticus</name>
    <dbReference type="NCBI Taxonomy" id="2987751"/>
    <lineage>
        <taxon>Bacteria</taxon>
        <taxon>Bacillati</taxon>
        <taxon>Actinomycetota</taxon>
        <taxon>Actinomycetes</taxon>
        <taxon>Mycobacteriales</taxon>
        <taxon>Nocardiaceae</taxon>
        <taxon>Rhodococcus</taxon>
    </lineage>
</organism>
<feature type="domain" description="Mammalian cell entry C-terminal" evidence="2">
    <location>
        <begin position="119"/>
        <end position="302"/>
    </location>
</feature>
<dbReference type="RefSeq" id="WP_265383416.1">
    <property type="nucleotide sequence ID" value="NZ_CP110615.1"/>
</dbReference>
<sequence>MSAPRRRNPVVTGAVGILVIALATAAAFFSEDLPIVGGGTTYTAEFSEAAGLTTGDEVRVAGVRAGKVTSVSLDGNKVAVAFRVNGTWVGDQSTAAIRIKTLLGSKYVSLDPQGVQAADPGTPIPLDRTVAPYDVIEAFSGLATTVGSIDTGQLASSLTTLSDAFSATPADVRTSLDGLTRLSQTISSRDQQLTTLLSNTDQVTQVLADRNTEFERLLQDGNLLLGELNTRRQAISQLLTNTQALSTQLSGLVADNQAQLGPTLAQLQGVVDILKTNQSQLDSGLALLAPFYRLFANTLGNGRWFDTTVTNLLPPGLPNVLSGRAPILNGG</sequence>
<dbReference type="PANTHER" id="PTHR33371:SF18">
    <property type="entry name" value="MCE-FAMILY PROTEIN MCE3C"/>
    <property type="match status" value="1"/>
</dbReference>
<dbReference type="EMBL" id="CP110615">
    <property type="protein sequence ID" value="UZJ25310.1"/>
    <property type="molecule type" value="Genomic_DNA"/>
</dbReference>
<dbReference type="InterPro" id="IPR003399">
    <property type="entry name" value="Mce/MlaD"/>
</dbReference>
<dbReference type="Pfam" id="PF11887">
    <property type="entry name" value="Mce4_CUP1"/>
    <property type="match status" value="1"/>
</dbReference>